<comment type="caution">
    <text evidence="1">The sequence shown here is derived from an EMBL/GenBank/DDBJ whole genome shotgun (WGS) entry which is preliminary data.</text>
</comment>
<keyword evidence="2" id="KW-1185">Reference proteome</keyword>
<accession>A0ABQ9GYZ8</accession>
<proteinExistence type="predicted"/>
<protein>
    <submittedName>
        <fullName evidence="1">Uncharacterized protein</fullName>
    </submittedName>
</protein>
<evidence type="ECO:0000313" key="1">
    <source>
        <dbReference type="EMBL" id="KAJ8877273.1"/>
    </source>
</evidence>
<evidence type="ECO:0000313" key="2">
    <source>
        <dbReference type="Proteomes" id="UP001159363"/>
    </source>
</evidence>
<dbReference type="EMBL" id="JARBHB010000008">
    <property type="protein sequence ID" value="KAJ8877273.1"/>
    <property type="molecule type" value="Genomic_DNA"/>
</dbReference>
<gene>
    <name evidence="1" type="ORF">PR048_021727</name>
</gene>
<sequence length="84" mass="9555">MLAVSADRRKLNPCIIFKKKKNIPIGVKFSPGIHGYMQSKLIVGTSLEQKTCCYFETDGNYAMDSFRGNLVEQVKQLLKDNRTQ</sequence>
<name>A0ABQ9GYZ8_9NEOP</name>
<dbReference type="Proteomes" id="UP001159363">
    <property type="component" value="Chromosome 7"/>
</dbReference>
<reference evidence="1 2" key="1">
    <citation type="submission" date="2023-02" db="EMBL/GenBank/DDBJ databases">
        <title>LHISI_Scaffold_Assembly.</title>
        <authorList>
            <person name="Stuart O.P."/>
            <person name="Cleave R."/>
            <person name="Magrath M.J.L."/>
            <person name="Mikheyev A.S."/>
        </authorList>
    </citation>
    <scope>NUCLEOTIDE SEQUENCE [LARGE SCALE GENOMIC DNA]</scope>
    <source>
        <strain evidence="1">Daus_M_001</strain>
        <tissue evidence="1">Leg muscle</tissue>
    </source>
</reference>
<organism evidence="1 2">
    <name type="scientific">Dryococelus australis</name>
    <dbReference type="NCBI Taxonomy" id="614101"/>
    <lineage>
        <taxon>Eukaryota</taxon>
        <taxon>Metazoa</taxon>
        <taxon>Ecdysozoa</taxon>
        <taxon>Arthropoda</taxon>
        <taxon>Hexapoda</taxon>
        <taxon>Insecta</taxon>
        <taxon>Pterygota</taxon>
        <taxon>Neoptera</taxon>
        <taxon>Polyneoptera</taxon>
        <taxon>Phasmatodea</taxon>
        <taxon>Verophasmatodea</taxon>
        <taxon>Anareolatae</taxon>
        <taxon>Phasmatidae</taxon>
        <taxon>Eurycanthinae</taxon>
        <taxon>Dryococelus</taxon>
    </lineage>
</organism>